<dbReference type="AlphaFoldDB" id="A0A094KG72"/>
<evidence type="ECO:0000313" key="2">
    <source>
        <dbReference type="Proteomes" id="UP000053620"/>
    </source>
</evidence>
<organism evidence="1 2">
    <name type="scientific">Antrostomus carolinensis</name>
    <name type="common">Chuck-will's-widow</name>
    <name type="synonym">Caprimulgus carolinensis</name>
    <dbReference type="NCBI Taxonomy" id="279965"/>
    <lineage>
        <taxon>Eukaryota</taxon>
        <taxon>Metazoa</taxon>
        <taxon>Chordata</taxon>
        <taxon>Craniata</taxon>
        <taxon>Vertebrata</taxon>
        <taxon>Euteleostomi</taxon>
        <taxon>Archelosauria</taxon>
        <taxon>Archosauria</taxon>
        <taxon>Dinosauria</taxon>
        <taxon>Saurischia</taxon>
        <taxon>Theropoda</taxon>
        <taxon>Coelurosauria</taxon>
        <taxon>Aves</taxon>
        <taxon>Neognathae</taxon>
        <taxon>Neoaves</taxon>
        <taxon>Strisores</taxon>
        <taxon>Caprimulgiformes</taxon>
        <taxon>Caprimulgidae</taxon>
        <taxon>Antrostomus</taxon>
    </lineage>
</organism>
<feature type="non-terminal residue" evidence="1">
    <location>
        <position position="1"/>
    </location>
</feature>
<accession>A0A094KG72</accession>
<sequence>NGFKLRKGRFWLDFRRKFFTQSVARHWNRLPREVVDVPSLEAFKAKLDGALGSLI</sequence>
<evidence type="ECO:0008006" key="3">
    <source>
        <dbReference type="Google" id="ProtNLM"/>
    </source>
</evidence>
<protein>
    <recommendedName>
        <fullName evidence="3">Nidogen G2 beta-barrel domain-containing protein</fullName>
    </recommendedName>
</protein>
<dbReference type="Proteomes" id="UP000053620">
    <property type="component" value="Unassembled WGS sequence"/>
</dbReference>
<gene>
    <name evidence="1" type="ORF">N321_02057</name>
</gene>
<evidence type="ECO:0000313" key="1">
    <source>
        <dbReference type="EMBL" id="KFZ57580.1"/>
    </source>
</evidence>
<feature type="non-terminal residue" evidence="1">
    <location>
        <position position="55"/>
    </location>
</feature>
<proteinExistence type="predicted"/>
<name>A0A094KG72_ANTCR</name>
<keyword evidence="2" id="KW-1185">Reference proteome</keyword>
<reference evidence="1 2" key="1">
    <citation type="submission" date="2014-04" db="EMBL/GenBank/DDBJ databases">
        <title>Genome evolution of avian class.</title>
        <authorList>
            <person name="Zhang G."/>
            <person name="Li C."/>
        </authorList>
    </citation>
    <scope>NUCLEOTIDE SEQUENCE [LARGE SCALE GENOMIC DNA]</scope>
    <source>
        <strain evidence="1">BGI_N321</strain>
    </source>
</reference>
<dbReference type="EMBL" id="KL348862">
    <property type="protein sequence ID" value="KFZ57580.1"/>
    <property type="molecule type" value="Genomic_DNA"/>
</dbReference>